<dbReference type="Proteomes" id="UP000803844">
    <property type="component" value="Unassembled WGS sequence"/>
</dbReference>
<dbReference type="RefSeq" id="XP_040777299.1">
    <property type="nucleotide sequence ID" value="XM_040916040.1"/>
</dbReference>
<dbReference type="GO" id="GO:0005739">
    <property type="term" value="C:mitochondrion"/>
    <property type="evidence" value="ECO:0007669"/>
    <property type="project" value="TreeGrafter"/>
</dbReference>
<feature type="region of interest" description="Disordered" evidence="1">
    <location>
        <begin position="685"/>
        <end position="715"/>
    </location>
</feature>
<protein>
    <recommendedName>
        <fullName evidence="4">Genetic interactor of prohibitins 3, mitochondrial</fullName>
    </recommendedName>
</protein>
<dbReference type="SUPFAM" id="SSF52540">
    <property type="entry name" value="P-loop containing nucleoside triphosphate hydrolases"/>
    <property type="match status" value="1"/>
</dbReference>
<feature type="non-terminal residue" evidence="2">
    <location>
        <position position="1"/>
    </location>
</feature>
<accession>A0A9P5CPM9</accession>
<reference evidence="2" key="1">
    <citation type="journal article" date="2020" name="Phytopathology">
        <title>Genome sequence of the chestnut blight fungus Cryphonectria parasitica EP155: A fundamental resource for an archetypical invasive plant pathogen.</title>
        <authorList>
            <person name="Crouch J.A."/>
            <person name="Dawe A."/>
            <person name="Aerts A."/>
            <person name="Barry K."/>
            <person name="Churchill A.C.L."/>
            <person name="Grimwood J."/>
            <person name="Hillman B."/>
            <person name="Milgroom M.G."/>
            <person name="Pangilinan J."/>
            <person name="Smith M."/>
            <person name="Salamov A."/>
            <person name="Schmutz J."/>
            <person name="Yadav J."/>
            <person name="Grigoriev I.V."/>
            <person name="Nuss D."/>
        </authorList>
    </citation>
    <scope>NUCLEOTIDE SEQUENCE</scope>
    <source>
        <strain evidence="2">EP155</strain>
    </source>
</reference>
<dbReference type="Gene3D" id="3.40.50.300">
    <property type="entry name" value="P-loop containing nucleotide triphosphate hydrolases"/>
    <property type="match status" value="1"/>
</dbReference>
<dbReference type="EMBL" id="MU032347">
    <property type="protein sequence ID" value="KAF3766338.1"/>
    <property type="molecule type" value="Genomic_DNA"/>
</dbReference>
<keyword evidence="3" id="KW-1185">Reference proteome</keyword>
<gene>
    <name evidence="2" type="ORF">M406DRAFT_236635</name>
</gene>
<dbReference type="PANTHER" id="PTHR46434:SF1">
    <property type="entry name" value="GENETIC INTERACTOR OF PROHIBITINS 3, MITOCHONDRIAL"/>
    <property type="match status" value="1"/>
</dbReference>
<organism evidence="2 3">
    <name type="scientific">Cryphonectria parasitica (strain ATCC 38755 / EP155)</name>
    <dbReference type="NCBI Taxonomy" id="660469"/>
    <lineage>
        <taxon>Eukaryota</taxon>
        <taxon>Fungi</taxon>
        <taxon>Dikarya</taxon>
        <taxon>Ascomycota</taxon>
        <taxon>Pezizomycotina</taxon>
        <taxon>Sordariomycetes</taxon>
        <taxon>Sordariomycetidae</taxon>
        <taxon>Diaporthales</taxon>
        <taxon>Cryphonectriaceae</taxon>
        <taxon>Cryphonectria-Endothia species complex</taxon>
        <taxon>Cryphonectria</taxon>
    </lineage>
</organism>
<evidence type="ECO:0000313" key="2">
    <source>
        <dbReference type="EMBL" id="KAF3766338.1"/>
    </source>
</evidence>
<dbReference type="PANTHER" id="PTHR46434">
    <property type="entry name" value="GENETIC INTERACTOR OF PROHIBITINS 3, MITOCHONDRIAL"/>
    <property type="match status" value="1"/>
</dbReference>
<name>A0A9P5CPM9_CRYP1</name>
<evidence type="ECO:0008006" key="4">
    <source>
        <dbReference type="Google" id="ProtNLM"/>
    </source>
</evidence>
<dbReference type="OrthoDB" id="1696305at2759"/>
<dbReference type="AlphaFoldDB" id="A0A9P5CPM9"/>
<feature type="non-terminal residue" evidence="2">
    <location>
        <position position="715"/>
    </location>
</feature>
<proteinExistence type="predicted"/>
<comment type="caution">
    <text evidence="2">The sequence shown here is derived from an EMBL/GenBank/DDBJ whole genome shotgun (WGS) entry which is preliminary data.</text>
</comment>
<dbReference type="InterPro" id="IPR050896">
    <property type="entry name" value="Mito_lipid_metab_GTPase"/>
</dbReference>
<dbReference type="InterPro" id="IPR027417">
    <property type="entry name" value="P-loop_NTPase"/>
</dbReference>
<evidence type="ECO:0000256" key="1">
    <source>
        <dbReference type="SAM" id="MobiDB-lite"/>
    </source>
</evidence>
<feature type="compositionally biased region" description="Basic residues" evidence="1">
    <location>
        <begin position="687"/>
        <end position="701"/>
    </location>
</feature>
<dbReference type="GeneID" id="63833169"/>
<evidence type="ECO:0000313" key="3">
    <source>
        <dbReference type="Proteomes" id="UP000803844"/>
    </source>
</evidence>
<sequence>SRLLRSALNIEYSTSNSSVAASHLPLYLCPAAARAFSTLSRGGPKRAAAPSSAPRCRLPLLPLSQSRKSHAEAVGRWNEEDVSSSSSAEPVPVRKLPVQCHGCGALSQTAVPDQPGYYDLNRKAVKVFLGLLKEERRGRPEDEIVQATLRSLSRDKLQEIGVNPDLFRPRKIKEEMEMEQETLDAASTEPQAPLCDRCHNLVYNNIGEPIYHPTMEAIRDTIEESPYKYNHVYHVLDAADFPMSLLPKVHQLLDLMPLRSKNRRQRGGKFYRGKRTEMSFIITRSDLLAPKKEAVDRMMPYLIETLREALPRDSRHVRLGNVRCVSAKRSWWTKELKEDIWKRGGAGWMVGKVNVGKSQLFHAVFPKGRMGWEESKHDISVALQARDQSPPEHEEENELNPVLSDIHSLEEDSLLPPPQPETNYPQMPVVSDLPGTTASPIRVPFGGGKGELIDLPGLERSSLETFVREEHRPSLIMKARMTPEQQVLKPGQSLLLGGFIRITPRTPDLIFLAYAFTPIEPHLTATEKAIEIQNQERQVKVANIGVPGIKEKTRHAGSFEIRYDVTKKRTGPITNKHAAGIKVDLLPYRVLSLDLLIEGCGWVEITVQVRTKDLFKPKPAGTHSISMDGGEQILQNLDLSDPEAEDKIGKGYGHELDEPNWPVVDVYSPEGRFIGSRPPMNAWIYNKVRKTPQTSKKRPRKSMTGAKKREKEARR</sequence>